<gene>
    <name evidence="1" type="ORF">F0562_004947</name>
</gene>
<dbReference type="EMBL" id="CM018043">
    <property type="protein sequence ID" value="KAA8530238.1"/>
    <property type="molecule type" value="Genomic_DNA"/>
</dbReference>
<reference evidence="1 2" key="1">
    <citation type="submission" date="2019-09" db="EMBL/GenBank/DDBJ databases">
        <title>A chromosome-level genome assembly of the Chinese tupelo Nyssa sinensis.</title>
        <authorList>
            <person name="Yang X."/>
            <person name="Kang M."/>
            <person name="Yang Y."/>
            <person name="Xiong H."/>
            <person name="Wang M."/>
            <person name="Zhang Z."/>
            <person name="Wang Z."/>
            <person name="Wu H."/>
            <person name="Ma T."/>
            <person name="Liu J."/>
            <person name="Xi Z."/>
        </authorList>
    </citation>
    <scope>NUCLEOTIDE SEQUENCE [LARGE SCALE GENOMIC DNA]</scope>
    <source>
        <strain evidence="1">J267</strain>
        <tissue evidence="1">Leaf</tissue>
    </source>
</reference>
<dbReference type="AlphaFoldDB" id="A0A5J5AJ85"/>
<evidence type="ECO:0000313" key="1">
    <source>
        <dbReference type="EMBL" id="KAA8530238.1"/>
    </source>
</evidence>
<sequence length="104" mass="11560">MHKKVIQGLCSCIVMIPISQKQFCLNTGCPCTSGGGDRSYYGQEGVEDWRRGQQVRWTYAIALEILGCFRSGCFFTTLPRVSFAISRGIAERPLQLGPHTCLDV</sequence>
<name>A0A5J5AJ85_9ASTE</name>
<dbReference type="Proteomes" id="UP000325577">
    <property type="component" value="Linkage Group LG2"/>
</dbReference>
<evidence type="ECO:0000313" key="2">
    <source>
        <dbReference type="Proteomes" id="UP000325577"/>
    </source>
</evidence>
<proteinExistence type="predicted"/>
<accession>A0A5J5AJ85</accession>
<protein>
    <submittedName>
        <fullName evidence="1">Uncharacterized protein</fullName>
    </submittedName>
</protein>
<keyword evidence="2" id="KW-1185">Reference proteome</keyword>
<organism evidence="1 2">
    <name type="scientific">Nyssa sinensis</name>
    <dbReference type="NCBI Taxonomy" id="561372"/>
    <lineage>
        <taxon>Eukaryota</taxon>
        <taxon>Viridiplantae</taxon>
        <taxon>Streptophyta</taxon>
        <taxon>Embryophyta</taxon>
        <taxon>Tracheophyta</taxon>
        <taxon>Spermatophyta</taxon>
        <taxon>Magnoliopsida</taxon>
        <taxon>eudicotyledons</taxon>
        <taxon>Gunneridae</taxon>
        <taxon>Pentapetalae</taxon>
        <taxon>asterids</taxon>
        <taxon>Cornales</taxon>
        <taxon>Nyssaceae</taxon>
        <taxon>Nyssa</taxon>
    </lineage>
</organism>